<organism evidence="3 4">
    <name type="scientific">Saltatorellus ferox</name>
    <dbReference type="NCBI Taxonomy" id="2528018"/>
    <lineage>
        <taxon>Bacteria</taxon>
        <taxon>Pseudomonadati</taxon>
        <taxon>Planctomycetota</taxon>
        <taxon>Planctomycetia</taxon>
        <taxon>Planctomycetia incertae sedis</taxon>
        <taxon>Saltatorellus</taxon>
    </lineage>
</organism>
<dbReference type="EMBL" id="CP036434">
    <property type="protein sequence ID" value="QDV08249.1"/>
    <property type="molecule type" value="Genomic_DNA"/>
</dbReference>
<evidence type="ECO:0000313" key="3">
    <source>
        <dbReference type="EMBL" id="QDV08249.1"/>
    </source>
</evidence>
<evidence type="ECO:0000256" key="1">
    <source>
        <dbReference type="SAM" id="MobiDB-lite"/>
    </source>
</evidence>
<evidence type="ECO:0000313" key="4">
    <source>
        <dbReference type="Proteomes" id="UP000320390"/>
    </source>
</evidence>
<dbReference type="Proteomes" id="UP000320390">
    <property type="component" value="Chromosome"/>
</dbReference>
<feature type="region of interest" description="Disordered" evidence="1">
    <location>
        <begin position="1"/>
        <end position="20"/>
    </location>
</feature>
<keyword evidence="4" id="KW-1185">Reference proteome</keyword>
<keyword evidence="2" id="KW-1133">Transmembrane helix</keyword>
<proteinExistence type="predicted"/>
<dbReference type="AlphaFoldDB" id="A0A518EVY3"/>
<reference evidence="3 4" key="1">
    <citation type="submission" date="2019-02" db="EMBL/GenBank/DDBJ databases">
        <title>Deep-cultivation of Planctomycetes and their phenomic and genomic characterization uncovers novel biology.</title>
        <authorList>
            <person name="Wiegand S."/>
            <person name="Jogler M."/>
            <person name="Boedeker C."/>
            <person name="Pinto D."/>
            <person name="Vollmers J."/>
            <person name="Rivas-Marin E."/>
            <person name="Kohn T."/>
            <person name="Peeters S.H."/>
            <person name="Heuer A."/>
            <person name="Rast P."/>
            <person name="Oberbeckmann S."/>
            <person name="Bunk B."/>
            <person name="Jeske O."/>
            <person name="Meyerdierks A."/>
            <person name="Storesund J.E."/>
            <person name="Kallscheuer N."/>
            <person name="Luecker S."/>
            <person name="Lage O.M."/>
            <person name="Pohl T."/>
            <person name="Merkel B.J."/>
            <person name="Hornburger P."/>
            <person name="Mueller R.-W."/>
            <person name="Bruemmer F."/>
            <person name="Labrenz M."/>
            <person name="Spormann A.M."/>
            <person name="Op den Camp H."/>
            <person name="Overmann J."/>
            <person name="Amann R."/>
            <person name="Jetten M.S.M."/>
            <person name="Mascher T."/>
            <person name="Medema M.H."/>
            <person name="Devos D.P."/>
            <person name="Kaster A.-K."/>
            <person name="Ovreas L."/>
            <person name="Rohde M."/>
            <person name="Galperin M.Y."/>
            <person name="Jogler C."/>
        </authorList>
    </citation>
    <scope>NUCLEOTIDE SEQUENCE [LARGE SCALE GENOMIC DNA]</scope>
    <source>
        <strain evidence="3 4">Poly30</strain>
    </source>
</reference>
<keyword evidence="2" id="KW-0812">Transmembrane</keyword>
<evidence type="ECO:0000256" key="2">
    <source>
        <dbReference type="SAM" id="Phobius"/>
    </source>
</evidence>
<dbReference type="RefSeq" id="WP_145200557.1">
    <property type="nucleotide sequence ID" value="NZ_CP036434.1"/>
</dbReference>
<gene>
    <name evidence="3" type="ORF">Poly30_37850</name>
</gene>
<sequence length="120" mass="13436">MSATADGLADQHHHHSEREIQDDVQNVPVLAFLTTVATLLIIVSVIFLTGVYYLTAGKQQELRQSQADSRITDLEAHRQIDDMVVDGYYKEADVEENGTVTRGKVHVPVEIGMRQIADKY</sequence>
<keyword evidence="2" id="KW-0472">Membrane</keyword>
<accession>A0A518EVY3</accession>
<feature type="transmembrane region" description="Helical" evidence="2">
    <location>
        <begin position="29"/>
        <end position="54"/>
    </location>
</feature>
<name>A0A518EVY3_9BACT</name>
<protein>
    <submittedName>
        <fullName evidence="3">Uncharacterized protein</fullName>
    </submittedName>
</protein>